<dbReference type="Gene3D" id="3.80.10.10">
    <property type="entry name" value="Ribonuclease Inhibitor"/>
    <property type="match status" value="1"/>
</dbReference>
<name>A0ABD1YNP3_9MARC</name>
<evidence type="ECO:0000259" key="3">
    <source>
        <dbReference type="Pfam" id="PF23598"/>
    </source>
</evidence>
<dbReference type="InterPro" id="IPR003591">
    <property type="entry name" value="Leu-rich_rpt_typical-subtyp"/>
</dbReference>
<organism evidence="4 5">
    <name type="scientific">Riccia fluitans</name>
    <dbReference type="NCBI Taxonomy" id="41844"/>
    <lineage>
        <taxon>Eukaryota</taxon>
        <taxon>Viridiplantae</taxon>
        <taxon>Streptophyta</taxon>
        <taxon>Embryophyta</taxon>
        <taxon>Marchantiophyta</taxon>
        <taxon>Marchantiopsida</taxon>
        <taxon>Marchantiidae</taxon>
        <taxon>Marchantiales</taxon>
        <taxon>Ricciaceae</taxon>
        <taxon>Riccia</taxon>
    </lineage>
</organism>
<evidence type="ECO:0000256" key="2">
    <source>
        <dbReference type="ARBA" id="ARBA00022737"/>
    </source>
</evidence>
<dbReference type="PANTHER" id="PTHR47186:SF3">
    <property type="entry name" value="OS09G0267800 PROTEIN"/>
    <property type="match status" value="1"/>
</dbReference>
<comment type="caution">
    <text evidence="4">The sequence shown here is derived from an EMBL/GenBank/DDBJ whole genome shotgun (WGS) entry which is preliminary data.</text>
</comment>
<dbReference type="PANTHER" id="PTHR47186">
    <property type="entry name" value="LEUCINE-RICH REPEAT-CONTAINING PROTEIN 57"/>
    <property type="match status" value="1"/>
</dbReference>
<keyword evidence="5" id="KW-1185">Reference proteome</keyword>
<dbReference type="SMART" id="SM00369">
    <property type="entry name" value="LRR_TYP"/>
    <property type="match status" value="3"/>
</dbReference>
<keyword evidence="2" id="KW-0677">Repeat</keyword>
<keyword evidence="1" id="KW-0433">Leucine-rich repeat</keyword>
<dbReference type="AlphaFoldDB" id="A0ABD1YNP3"/>
<dbReference type="Pfam" id="PF23598">
    <property type="entry name" value="LRR_14"/>
    <property type="match status" value="1"/>
</dbReference>
<dbReference type="InterPro" id="IPR055414">
    <property type="entry name" value="LRR_R13L4/SHOC2-like"/>
</dbReference>
<dbReference type="EMBL" id="JBHFFA010000004">
    <property type="protein sequence ID" value="KAL2632403.1"/>
    <property type="molecule type" value="Genomic_DNA"/>
</dbReference>
<dbReference type="Proteomes" id="UP001605036">
    <property type="component" value="Unassembled WGS sequence"/>
</dbReference>
<gene>
    <name evidence="4" type="ORF">R1flu_017089</name>
</gene>
<proteinExistence type="predicted"/>
<dbReference type="InterPro" id="IPR032675">
    <property type="entry name" value="LRR_dom_sf"/>
</dbReference>
<evidence type="ECO:0000256" key="1">
    <source>
        <dbReference type="ARBA" id="ARBA00022614"/>
    </source>
</evidence>
<sequence length="309" mass="35295">MWQVCIENWVTSLGKLMSLERLELVKIEEPLNCRFHRLTGLQYLMILNCKVTSIPASFKKLMSLQVLEVGRIISRQVIPIRSFRQLLSLKMTCWVIADLVDVFREWIALEELALHWTKVNVRKSPLSPLSNSLEIWVEGHDAVPNVLWHLQWYLTKVKDFKLQCEHGATAVMVRNLINLVTLEITVTCQQAVPDIFGKLQKLWRLKLSCSAVENNLVESFAESLGNLYSLQELEVKNCPIESLPESLGQLSSLRRLKVSWCRNLKTLPDSIGDLSSLESLDLSGSDLHSLPDTNKNLSQLKNLNRRPAV</sequence>
<dbReference type="SUPFAM" id="SSF52058">
    <property type="entry name" value="L domain-like"/>
    <property type="match status" value="1"/>
</dbReference>
<accession>A0ABD1YNP3</accession>
<protein>
    <recommendedName>
        <fullName evidence="3">Disease resistance R13L4/SHOC-2-like LRR domain-containing protein</fullName>
    </recommendedName>
</protein>
<reference evidence="4 5" key="1">
    <citation type="submission" date="2024-09" db="EMBL/GenBank/DDBJ databases">
        <title>Chromosome-scale assembly of Riccia fluitans.</title>
        <authorList>
            <person name="Paukszto L."/>
            <person name="Sawicki J."/>
            <person name="Karawczyk K."/>
            <person name="Piernik-Szablinska J."/>
            <person name="Szczecinska M."/>
            <person name="Mazdziarz M."/>
        </authorList>
    </citation>
    <scope>NUCLEOTIDE SEQUENCE [LARGE SCALE GENOMIC DNA]</scope>
    <source>
        <strain evidence="4">Rf_01</strain>
        <tissue evidence="4">Aerial parts of the thallus</tissue>
    </source>
</reference>
<feature type="domain" description="Disease resistance R13L4/SHOC-2-like LRR" evidence="3">
    <location>
        <begin position="218"/>
        <end position="304"/>
    </location>
</feature>
<evidence type="ECO:0000313" key="5">
    <source>
        <dbReference type="Proteomes" id="UP001605036"/>
    </source>
</evidence>
<evidence type="ECO:0000313" key="4">
    <source>
        <dbReference type="EMBL" id="KAL2632403.1"/>
    </source>
</evidence>